<comment type="pathway">
    <text evidence="1">Glycan metabolism; pectin degradation; 2-dehydro-3-deoxy-D-gluconate from pectin: step 1/5.</text>
</comment>
<evidence type="ECO:0000256" key="3">
    <source>
        <dbReference type="ARBA" id="ARBA00013229"/>
    </source>
</evidence>
<dbReference type="GO" id="GO:0045490">
    <property type="term" value="P:pectin catabolic process"/>
    <property type="evidence" value="ECO:0007669"/>
    <property type="project" value="UniProtKB-UniPathway"/>
</dbReference>
<evidence type="ECO:0000256" key="1">
    <source>
        <dbReference type="ARBA" id="ARBA00005184"/>
    </source>
</evidence>
<keyword evidence="5" id="KW-0063">Aspartyl esterase</keyword>
<comment type="caution">
    <text evidence="8">The sequence shown here is derived from an EMBL/GenBank/DDBJ whole genome shotgun (WGS) entry which is preliminary data.</text>
</comment>
<proteinExistence type="inferred from homology"/>
<evidence type="ECO:0000256" key="5">
    <source>
        <dbReference type="ARBA" id="ARBA00023085"/>
    </source>
</evidence>
<gene>
    <name evidence="8" type="ORF">V565_016500</name>
</gene>
<evidence type="ECO:0000259" key="7">
    <source>
        <dbReference type="Pfam" id="PF01095"/>
    </source>
</evidence>
<dbReference type="InterPro" id="IPR011050">
    <property type="entry name" value="Pectin_lyase_fold/virulence"/>
</dbReference>
<keyword evidence="9" id="KW-1185">Reference proteome</keyword>
<reference evidence="8 9" key="1">
    <citation type="submission" date="2013-12" db="EMBL/GenBank/DDBJ databases">
        <authorList>
            <person name="Cubeta M."/>
            <person name="Pakala S."/>
            <person name="Fedorova N."/>
            <person name="Thomas E."/>
            <person name="Dean R."/>
            <person name="Jabaji S."/>
            <person name="Neate S."/>
            <person name="Toda T."/>
            <person name="Tavantzis S."/>
            <person name="Vilgalys R."/>
            <person name="Bharathan N."/>
            <person name="Pakala S."/>
            <person name="Losada L.S."/>
            <person name="Zafar N."/>
            <person name="Nierman W."/>
        </authorList>
    </citation>
    <scope>NUCLEOTIDE SEQUENCE [LARGE SCALE GENOMIC DNA]</scope>
    <source>
        <strain evidence="8 9">123E</strain>
    </source>
</reference>
<dbReference type="OrthoDB" id="2019149at2759"/>
<keyword evidence="6" id="KW-0732">Signal</keyword>
<dbReference type="Pfam" id="PF01095">
    <property type="entry name" value="Pectinesterase"/>
    <property type="match status" value="1"/>
</dbReference>
<sequence length="380" mass="41009">MLRQLVFTAVLAFDVAAGFSSKYLRCQTVNPSPASPLSGCPKGTVYVSATDSRARYQSVQEAVSAIGNKPGNAYILVGQGRYFGLVNVTRQWPLTIIGEVVDSNSTNNAVEVWSNVAVKTGQDNAVTPALIVAPSWNASLIGSGPTGAPLQPLFGSPDFKAYNIDFNNRAANQSIGPALATDISYANASFYGCNFASWQDTWYTGRNGSTYVIGGTIYGQTDYLFGFGTAWFEKVTLANRACGGGITAWKGTNETDAPGNHYGVYVSNSRIMRNLAASILFSHGSASGRPWNDLATSVYINTTMDQSINLQGFTPWGGARPEILNTTFYAEYNSSGECGSLTSIYRRPAEHILGAVEVENFTVEKVFNGKPRWVDWSYKP</sequence>
<dbReference type="UniPathway" id="UPA00545">
    <property type="reaction ID" value="UER00823"/>
</dbReference>
<dbReference type="PANTHER" id="PTHR31321">
    <property type="entry name" value="ACYL-COA THIOESTER HYDROLASE YBHC-RELATED"/>
    <property type="match status" value="1"/>
</dbReference>
<dbReference type="Proteomes" id="UP000027456">
    <property type="component" value="Unassembled WGS sequence"/>
</dbReference>
<evidence type="ECO:0000256" key="4">
    <source>
        <dbReference type="ARBA" id="ARBA00022801"/>
    </source>
</evidence>
<accession>A0A074S5H6</accession>
<feature type="signal peptide" evidence="6">
    <location>
        <begin position="1"/>
        <end position="17"/>
    </location>
</feature>
<name>A0A074S5H6_9AGAM</name>
<dbReference type="InterPro" id="IPR000070">
    <property type="entry name" value="Pectinesterase_cat"/>
</dbReference>
<dbReference type="HOGENOM" id="CLU_012243_2_0_1"/>
<dbReference type="EMBL" id="AZST01000026">
    <property type="protein sequence ID" value="KEP54499.1"/>
    <property type="molecule type" value="Genomic_DNA"/>
</dbReference>
<dbReference type="SUPFAM" id="SSF51126">
    <property type="entry name" value="Pectin lyase-like"/>
    <property type="match status" value="1"/>
</dbReference>
<evidence type="ECO:0000256" key="6">
    <source>
        <dbReference type="SAM" id="SignalP"/>
    </source>
</evidence>
<evidence type="ECO:0000313" key="9">
    <source>
        <dbReference type="Proteomes" id="UP000027456"/>
    </source>
</evidence>
<dbReference type="PANTHER" id="PTHR31321:SF137">
    <property type="entry name" value="PECTIN METHYL ESTERASE (EUROFUNG)"/>
    <property type="match status" value="1"/>
</dbReference>
<dbReference type="InterPro" id="IPR012334">
    <property type="entry name" value="Pectin_lyas_fold"/>
</dbReference>
<dbReference type="GO" id="GO:0030599">
    <property type="term" value="F:pectinesterase activity"/>
    <property type="evidence" value="ECO:0007669"/>
    <property type="project" value="UniProtKB-EC"/>
</dbReference>
<comment type="similarity">
    <text evidence="2">Belongs to the pectinesterase family.</text>
</comment>
<feature type="domain" description="Pectinesterase catalytic" evidence="7">
    <location>
        <begin position="158"/>
        <end position="369"/>
    </location>
</feature>
<protein>
    <recommendedName>
        <fullName evidence="3">pectinesterase</fullName>
        <ecNumber evidence="3">3.1.1.11</ecNumber>
    </recommendedName>
</protein>
<dbReference type="AlphaFoldDB" id="A0A074S5H6"/>
<organism evidence="8 9">
    <name type="scientific">Rhizoctonia solani 123E</name>
    <dbReference type="NCBI Taxonomy" id="1423351"/>
    <lineage>
        <taxon>Eukaryota</taxon>
        <taxon>Fungi</taxon>
        <taxon>Dikarya</taxon>
        <taxon>Basidiomycota</taxon>
        <taxon>Agaricomycotina</taxon>
        <taxon>Agaricomycetes</taxon>
        <taxon>Cantharellales</taxon>
        <taxon>Ceratobasidiaceae</taxon>
        <taxon>Rhizoctonia</taxon>
    </lineage>
</organism>
<evidence type="ECO:0000256" key="2">
    <source>
        <dbReference type="ARBA" id="ARBA00008891"/>
    </source>
</evidence>
<keyword evidence="4" id="KW-0378">Hydrolase</keyword>
<dbReference type="EC" id="3.1.1.11" evidence="3"/>
<dbReference type="Gene3D" id="2.160.20.10">
    <property type="entry name" value="Single-stranded right-handed beta-helix, Pectin lyase-like"/>
    <property type="match status" value="1"/>
</dbReference>
<dbReference type="GO" id="GO:0042545">
    <property type="term" value="P:cell wall modification"/>
    <property type="evidence" value="ECO:0007669"/>
    <property type="project" value="InterPro"/>
</dbReference>
<feature type="chain" id="PRO_5011108592" description="pectinesterase" evidence="6">
    <location>
        <begin position="18"/>
        <end position="380"/>
    </location>
</feature>
<dbReference type="STRING" id="1423351.A0A074S5H6"/>
<evidence type="ECO:0000313" key="8">
    <source>
        <dbReference type="EMBL" id="KEP54499.1"/>
    </source>
</evidence>